<dbReference type="EMBL" id="JAJISD010000002">
    <property type="protein sequence ID" value="MCC8428727.1"/>
    <property type="molecule type" value="Genomic_DNA"/>
</dbReference>
<dbReference type="InterPro" id="IPR036271">
    <property type="entry name" value="Tet_transcr_reg_TetR-rel_C_sf"/>
</dbReference>
<dbReference type="Pfam" id="PF14246">
    <property type="entry name" value="TetR_C_7"/>
    <property type="match status" value="1"/>
</dbReference>
<evidence type="ECO:0000256" key="1">
    <source>
        <dbReference type="ARBA" id="ARBA00023125"/>
    </source>
</evidence>
<evidence type="ECO:0000313" key="5">
    <source>
        <dbReference type="Proteomes" id="UP001198862"/>
    </source>
</evidence>
<dbReference type="InterPro" id="IPR001647">
    <property type="entry name" value="HTH_TetR"/>
</dbReference>
<evidence type="ECO:0000259" key="3">
    <source>
        <dbReference type="PROSITE" id="PS50977"/>
    </source>
</evidence>
<dbReference type="RefSeq" id="WP_230549937.1">
    <property type="nucleotide sequence ID" value="NZ_JAJISD010000002.1"/>
</dbReference>
<dbReference type="PRINTS" id="PR00455">
    <property type="entry name" value="HTHTETR"/>
</dbReference>
<comment type="caution">
    <text evidence="4">The sequence shown here is derived from an EMBL/GenBank/DDBJ whole genome shotgun (WGS) entry which is preliminary data.</text>
</comment>
<dbReference type="PANTHER" id="PTHR30055:SF223">
    <property type="entry name" value="HTH-TYPE TRANSCRIPTIONAL REGULATOR UIDR"/>
    <property type="match status" value="1"/>
</dbReference>
<accession>A0ABS8KSH7</accession>
<name>A0ABS8KSH7_9HYPH</name>
<proteinExistence type="predicted"/>
<evidence type="ECO:0000313" key="4">
    <source>
        <dbReference type="EMBL" id="MCC8428727.1"/>
    </source>
</evidence>
<dbReference type="InterPro" id="IPR009057">
    <property type="entry name" value="Homeodomain-like_sf"/>
</dbReference>
<dbReference type="SUPFAM" id="SSF46689">
    <property type="entry name" value="Homeodomain-like"/>
    <property type="match status" value="1"/>
</dbReference>
<dbReference type="Pfam" id="PF00440">
    <property type="entry name" value="TetR_N"/>
    <property type="match status" value="1"/>
</dbReference>
<keyword evidence="1 2" id="KW-0238">DNA-binding</keyword>
<organism evidence="4 5">
    <name type="scientific">Reyranella aquatilis</name>
    <dbReference type="NCBI Taxonomy" id="2035356"/>
    <lineage>
        <taxon>Bacteria</taxon>
        <taxon>Pseudomonadati</taxon>
        <taxon>Pseudomonadota</taxon>
        <taxon>Alphaproteobacteria</taxon>
        <taxon>Hyphomicrobiales</taxon>
        <taxon>Reyranellaceae</taxon>
        <taxon>Reyranella</taxon>
    </lineage>
</organism>
<protein>
    <submittedName>
        <fullName evidence="4">TetR family transcriptional regulator</fullName>
    </submittedName>
</protein>
<feature type="DNA-binding region" description="H-T-H motif" evidence="2">
    <location>
        <begin position="34"/>
        <end position="53"/>
    </location>
</feature>
<dbReference type="PANTHER" id="PTHR30055">
    <property type="entry name" value="HTH-TYPE TRANSCRIPTIONAL REGULATOR RUTR"/>
    <property type="match status" value="1"/>
</dbReference>
<dbReference type="Gene3D" id="1.10.357.10">
    <property type="entry name" value="Tetracycline Repressor, domain 2"/>
    <property type="match status" value="1"/>
</dbReference>
<dbReference type="InterPro" id="IPR039536">
    <property type="entry name" value="TetR_C_Proteobacteria"/>
</dbReference>
<feature type="domain" description="HTH tetR-type" evidence="3">
    <location>
        <begin position="11"/>
        <end position="71"/>
    </location>
</feature>
<keyword evidence="5" id="KW-1185">Reference proteome</keyword>
<dbReference type="SUPFAM" id="SSF48498">
    <property type="entry name" value="Tetracyclin repressor-like, C-terminal domain"/>
    <property type="match status" value="1"/>
</dbReference>
<dbReference type="Proteomes" id="UP001198862">
    <property type="component" value="Unassembled WGS sequence"/>
</dbReference>
<reference evidence="4 5" key="1">
    <citation type="submission" date="2021-11" db="EMBL/GenBank/DDBJ databases">
        <authorList>
            <person name="Lee D.-H."/>
            <person name="Kim S.-B."/>
        </authorList>
    </citation>
    <scope>NUCLEOTIDE SEQUENCE [LARGE SCALE GENOMIC DNA]</scope>
    <source>
        <strain evidence="4 5">KCTC 52223</strain>
    </source>
</reference>
<gene>
    <name evidence="4" type="ORF">LJ725_07115</name>
</gene>
<dbReference type="InterPro" id="IPR050109">
    <property type="entry name" value="HTH-type_TetR-like_transc_reg"/>
</dbReference>
<sequence>MKAPKQRRAPTARPQEIIDAALAQFVETGFAGTRLDDVARRAGLSKAAIYLYFEDKTALFKGVVQHAIASNIGQMEAMLASHRGPVAPLLPRILGFMADRIEHTPLAAVAKLVISESRAFPEIGQYYLREVIGRGLPLMERLLTRGIEQGEFRRVDPFFTVRSMMSPMLLAILWRTVFEPIGAERLDVQALARHHADLMLHALRPAAGDTA</sequence>
<dbReference type="PROSITE" id="PS50977">
    <property type="entry name" value="HTH_TETR_2"/>
    <property type="match status" value="1"/>
</dbReference>
<evidence type="ECO:0000256" key="2">
    <source>
        <dbReference type="PROSITE-ProRule" id="PRU00335"/>
    </source>
</evidence>